<proteinExistence type="predicted"/>
<accession>A0ACB5RD79</accession>
<evidence type="ECO:0000313" key="2">
    <source>
        <dbReference type="Proteomes" id="UP001058074"/>
    </source>
</evidence>
<name>A0ACB5RD79_9CLOT</name>
<sequence>MSYLYTFLIALVNNLDNIGVRIAYSIRGIRIPFLKNLWISFITFVISGGAAYFGELTTVYLNKTVSSIISMVLLCSIGLWIILEPYVKKKKDIKNNEQVDFSLKGVLDNPENADRDKSSDIDLKEATVLGIALSVNNIGGGVSAGMIGLSWYFVGIFSAVISFIALWLGNYLTVFLKKWDLDKKASFVAGAVLIILGIIQVI</sequence>
<dbReference type="Proteomes" id="UP001058074">
    <property type="component" value="Unassembled WGS sequence"/>
</dbReference>
<organism evidence="1 2">
    <name type="scientific">Inconstantimicrobium mannanitabidum</name>
    <dbReference type="NCBI Taxonomy" id="1604901"/>
    <lineage>
        <taxon>Bacteria</taxon>
        <taxon>Bacillati</taxon>
        <taxon>Bacillota</taxon>
        <taxon>Clostridia</taxon>
        <taxon>Eubacteriales</taxon>
        <taxon>Clostridiaceae</taxon>
        <taxon>Inconstantimicrobium</taxon>
    </lineage>
</organism>
<comment type="caution">
    <text evidence="1">The sequence shown here is derived from an EMBL/GenBank/DDBJ whole genome shotgun (WGS) entry which is preliminary data.</text>
</comment>
<dbReference type="EMBL" id="BROD01000001">
    <property type="protein sequence ID" value="GKX67056.1"/>
    <property type="molecule type" value="Genomic_DNA"/>
</dbReference>
<gene>
    <name evidence="1" type="ORF">rsdtw13_23140</name>
</gene>
<reference evidence="1" key="1">
    <citation type="journal article" date="2025" name="Int. J. Syst. Evol. Microbiol.">
        <title>Inconstantimicrobium mannanitabidum sp. nov., a novel member of the family Clostridiaceae isolated from anoxic soil under the treatment of reductive soil disinfestation.</title>
        <authorList>
            <person name="Ueki A."/>
            <person name="Tonouchi A."/>
            <person name="Honma S."/>
            <person name="Kaku N."/>
            <person name="Ueki K."/>
        </authorList>
    </citation>
    <scope>NUCLEOTIDE SEQUENCE</scope>
    <source>
        <strain evidence="1">TW13</strain>
    </source>
</reference>
<evidence type="ECO:0000313" key="1">
    <source>
        <dbReference type="EMBL" id="GKX67056.1"/>
    </source>
</evidence>
<keyword evidence="2" id="KW-1185">Reference proteome</keyword>
<protein>
    <submittedName>
        <fullName evidence="1">Sporulation membrane protein YtaF</fullName>
    </submittedName>
</protein>